<dbReference type="SUPFAM" id="SSF55874">
    <property type="entry name" value="ATPase domain of HSP90 chaperone/DNA topoisomerase II/histidine kinase"/>
    <property type="match status" value="1"/>
</dbReference>
<dbReference type="PANTHER" id="PTHR43547">
    <property type="entry name" value="TWO-COMPONENT HISTIDINE KINASE"/>
    <property type="match status" value="1"/>
</dbReference>
<reference evidence="5 6" key="1">
    <citation type="submission" date="2016-11" db="EMBL/GenBank/DDBJ databases">
        <title>Trade-off between light-utilization and light-protection in marine flavobacteria.</title>
        <authorList>
            <person name="Kumagai Y."/>
        </authorList>
    </citation>
    <scope>NUCLEOTIDE SEQUENCE [LARGE SCALE GENOMIC DNA]</scope>
    <source>
        <strain evidence="5 6">JCM 17109</strain>
    </source>
</reference>
<proteinExistence type="predicted"/>
<dbReference type="EMBL" id="MQUC01000003">
    <property type="protein sequence ID" value="PRP66440.1"/>
    <property type="molecule type" value="Genomic_DNA"/>
</dbReference>
<dbReference type="Proteomes" id="UP000239532">
    <property type="component" value="Unassembled WGS sequence"/>
</dbReference>
<dbReference type="CDD" id="cd00075">
    <property type="entry name" value="HATPase"/>
    <property type="match status" value="1"/>
</dbReference>
<evidence type="ECO:0000256" key="1">
    <source>
        <dbReference type="ARBA" id="ARBA00000085"/>
    </source>
</evidence>
<evidence type="ECO:0000259" key="4">
    <source>
        <dbReference type="Pfam" id="PF02518"/>
    </source>
</evidence>
<dbReference type="PRINTS" id="PR00344">
    <property type="entry name" value="BCTRLSENSOR"/>
</dbReference>
<comment type="catalytic activity">
    <reaction evidence="1">
        <text>ATP + protein L-histidine = ADP + protein N-phospho-L-histidine.</text>
        <dbReference type="EC" id="2.7.13.3"/>
    </reaction>
</comment>
<evidence type="ECO:0000313" key="6">
    <source>
        <dbReference type="Proteomes" id="UP000239532"/>
    </source>
</evidence>
<dbReference type="AlphaFoldDB" id="A0A2S9WSI3"/>
<organism evidence="5 6">
    <name type="scientific">Nonlabens agnitus</name>
    <dbReference type="NCBI Taxonomy" id="870484"/>
    <lineage>
        <taxon>Bacteria</taxon>
        <taxon>Pseudomonadati</taxon>
        <taxon>Bacteroidota</taxon>
        <taxon>Flavobacteriia</taxon>
        <taxon>Flavobacteriales</taxon>
        <taxon>Flavobacteriaceae</taxon>
        <taxon>Nonlabens</taxon>
    </lineage>
</organism>
<sequence length="65" mass="7045">MGMIPEEIQPTFFEKYTTSGKDRGTGLGTYIAKMIAGFHGGNISFISSKEQGTTLFVVLPIECVV</sequence>
<evidence type="ECO:0000256" key="3">
    <source>
        <dbReference type="ARBA" id="ARBA00022553"/>
    </source>
</evidence>
<dbReference type="InterPro" id="IPR003594">
    <property type="entry name" value="HATPase_dom"/>
</dbReference>
<evidence type="ECO:0000256" key="2">
    <source>
        <dbReference type="ARBA" id="ARBA00012438"/>
    </source>
</evidence>
<dbReference type="PANTHER" id="PTHR43547:SF2">
    <property type="entry name" value="HYBRID SIGNAL TRANSDUCTION HISTIDINE KINASE C"/>
    <property type="match status" value="1"/>
</dbReference>
<keyword evidence="6" id="KW-1185">Reference proteome</keyword>
<dbReference type="InterPro" id="IPR036890">
    <property type="entry name" value="HATPase_C_sf"/>
</dbReference>
<comment type="caution">
    <text evidence="5">The sequence shown here is derived from an EMBL/GenBank/DDBJ whole genome shotgun (WGS) entry which is preliminary data.</text>
</comment>
<name>A0A2S9WSI3_9FLAO</name>
<accession>A0A2S9WSI3</accession>
<dbReference type="RefSeq" id="WP_242446460.1">
    <property type="nucleotide sequence ID" value="NZ_MQUC01000003.1"/>
</dbReference>
<evidence type="ECO:0000313" key="5">
    <source>
        <dbReference type="EMBL" id="PRP66440.1"/>
    </source>
</evidence>
<dbReference type="Gene3D" id="3.30.565.10">
    <property type="entry name" value="Histidine kinase-like ATPase, C-terminal domain"/>
    <property type="match status" value="1"/>
</dbReference>
<protein>
    <recommendedName>
        <fullName evidence="2">histidine kinase</fullName>
        <ecNumber evidence="2">2.7.13.3</ecNumber>
    </recommendedName>
</protein>
<dbReference type="GO" id="GO:0000155">
    <property type="term" value="F:phosphorelay sensor kinase activity"/>
    <property type="evidence" value="ECO:0007669"/>
    <property type="project" value="TreeGrafter"/>
</dbReference>
<dbReference type="Pfam" id="PF02518">
    <property type="entry name" value="HATPase_c"/>
    <property type="match status" value="1"/>
</dbReference>
<keyword evidence="3" id="KW-0597">Phosphoprotein</keyword>
<dbReference type="EC" id="2.7.13.3" evidence="2"/>
<feature type="domain" description="Histidine kinase/HSP90-like ATPase" evidence="4">
    <location>
        <begin position="4"/>
        <end position="61"/>
    </location>
</feature>
<gene>
    <name evidence="5" type="ORF">BST86_04705</name>
</gene>
<dbReference type="InterPro" id="IPR004358">
    <property type="entry name" value="Sig_transdc_His_kin-like_C"/>
</dbReference>